<proteinExistence type="predicted"/>
<name>A0ABQ7BWJ4_BRACR</name>
<feature type="compositionally biased region" description="Polar residues" evidence="2">
    <location>
        <begin position="227"/>
        <end position="246"/>
    </location>
</feature>
<evidence type="ECO:0000313" key="3">
    <source>
        <dbReference type="EMBL" id="KAF3543697.1"/>
    </source>
</evidence>
<reference evidence="3 4" key="1">
    <citation type="journal article" date="2020" name="BMC Genomics">
        <title>Intraspecific diversification of the crop wild relative Brassica cretica Lam. using demographic model selection.</title>
        <authorList>
            <person name="Kioukis A."/>
            <person name="Michalopoulou V.A."/>
            <person name="Briers L."/>
            <person name="Pirintsos S."/>
            <person name="Studholme D.J."/>
            <person name="Pavlidis P."/>
            <person name="Sarris P.F."/>
        </authorList>
    </citation>
    <scope>NUCLEOTIDE SEQUENCE [LARGE SCALE GENOMIC DNA]</scope>
    <source>
        <strain evidence="4">cv. PFS-1207/04</strain>
    </source>
</reference>
<comment type="caution">
    <text evidence="3">The sequence shown here is derived from an EMBL/GenBank/DDBJ whole genome shotgun (WGS) entry which is preliminary data.</text>
</comment>
<keyword evidence="1" id="KW-0175">Coiled coil</keyword>
<evidence type="ECO:0000256" key="2">
    <source>
        <dbReference type="SAM" id="MobiDB-lite"/>
    </source>
</evidence>
<feature type="region of interest" description="Disordered" evidence="2">
    <location>
        <begin position="227"/>
        <end position="247"/>
    </location>
</feature>
<gene>
    <name evidence="3" type="ORF">DY000_02001347</name>
</gene>
<dbReference type="EMBL" id="QGKV02000832">
    <property type="protein sequence ID" value="KAF3543697.1"/>
    <property type="molecule type" value="Genomic_DNA"/>
</dbReference>
<feature type="coiled-coil region" evidence="1">
    <location>
        <begin position="131"/>
        <end position="158"/>
    </location>
</feature>
<keyword evidence="4" id="KW-1185">Reference proteome</keyword>
<evidence type="ECO:0000256" key="1">
    <source>
        <dbReference type="SAM" id="Coils"/>
    </source>
</evidence>
<feature type="region of interest" description="Disordered" evidence="2">
    <location>
        <begin position="89"/>
        <end position="125"/>
    </location>
</feature>
<protein>
    <submittedName>
        <fullName evidence="3">Uncharacterized protein</fullName>
    </submittedName>
</protein>
<feature type="compositionally biased region" description="Polar residues" evidence="2">
    <location>
        <begin position="101"/>
        <end position="125"/>
    </location>
</feature>
<sequence length="270" mass="30069">MEHIIATRERKELVELTKTVHRMGLSGEHGTWNEFLKFYDPRSADICFDPNSRPDPALIQCGQLGHKEKRCLLPASFTKATSEPIEVHEDGSNVPMVSIDQFGSNDSSPKPTPSQDNSATIGSIPTTHVDVSNALEKMNDAQEEMRSTTREAATLQEEDLSPVKEVPLSHSKQTFSPLVENSSTPVTETIMEETPSTMVITVVNNPEDDALIDPHLPMFDRSQECEPTTHLNTTRGGRSIKPTQKVQEMGWTLVKGRRKHISRGRGNRKS</sequence>
<dbReference type="Proteomes" id="UP000266723">
    <property type="component" value="Unassembled WGS sequence"/>
</dbReference>
<evidence type="ECO:0000313" key="4">
    <source>
        <dbReference type="Proteomes" id="UP000266723"/>
    </source>
</evidence>
<organism evidence="3 4">
    <name type="scientific">Brassica cretica</name>
    <name type="common">Mustard</name>
    <dbReference type="NCBI Taxonomy" id="69181"/>
    <lineage>
        <taxon>Eukaryota</taxon>
        <taxon>Viridiplantae</taxon>
        <taxon>Streptophyta</taxon>
        <taxon>Embryophyta</taxon>
        <taxon>Tracheophyta</taxon>
        <taxon>Spermatophyta</taxon>
        <taxon>Magnoliopsida</taxon>
        <taxon>eudicotyledons</taxon>
        <taxon>Gunneridae</taxon>
        <taxon>Pentapetalae</taxon>
        <taxon>rosids</taxon>
        <taxon>malvids</taxon>
        <taxon>Brassicales</taxon>
        <taxon>Brassicaceae</taxon>
        <taxon>Brassiceae</taxon>
        <taxon>Brassica</taxon>
    </lineage>
</organism>
<accession>A0ABQ7BWJ4</accession>